<proteinExistence type="predicted"/>
<dbReference type="KEGG" id="scm:SCHCO_02508503"/>
<feature type="region of interest" description="Disordered" evidence="1">
    <location>
        <begin position="256"/>
        <end position="295"/>
    </location>
</feature>
<dbReference type="GeneID" id="9587907"/>
<dbReference type="InParanoid" id="D8Q8P7"/>
<feature type="compositionally biased region" description="Basic and acidic residues" evidence="1">
    <location>
        <begin position="1"/>
        <end position="11"/>
    </location>
</feature>
<dbReference type="HOGENOM" id="CLU_943844_0_0_1"/>
<reference evidence="2 3" key="1">
    <citation type="journal article" date="2010" name="Nat. Biotechnol.">
        <title>Genome sequence of the model mushroom Schizophyllum commune.</title>
        <authorList>
            <person name="Ohm R.A."/>
            <person name="de Jong J.F."/>
            <person name="Lugones L.G."/>
            <person name="Aerts A."/>
            <person name="Kothe E."/>
            <person name="Stajich J.E."/>
            <person name="de Vries R.P."/>
            <person name="Record E."/>
            <person name="Levasseur A."/>
            <person name="Baker S.E."/>
            <person name="Bartholomew K.A."/>
            <person name="Coutinho P.M."/>
            <person name="Erdmann S."/>
            <person name="Fowler T.J."/>
            <person name="Gathman A.C."/>
            <person name="Lombard V."/>
            <person name="Henrissat B."/>
            <person name="Knabe N."/>
            <person name="Kuees U."/>
            <person name="Lilly W.W."/>
            <person name="Lindquist E."/>
            <person name="Lucas S."/>
            <person name="Magnuson J.K."/>
            <person name="Piumi F."/>
            <person name="Raudaskoski M."/>
            <person name="Salamov A."/>
            <person name="Schmutz J."/>
            <person name="Schwarze F.W.M.R."/>
            <person name="vanKuyk P.A."/>
            <person name="Horton J.S."/>
            <person name="Grigoriev I.V."/>
            <person name="Woesten H.A.B."/>
        </authorList>
    </citation>
    <scope>NUCLEOTIDE SEQUENCE [LARGE SCALE GENOMIC DNA]</scope>
    <source>
        <strain evidence="3">H4-8 / FGSC 9210</strain>
    </source>
</reference>
<evidence type="ECO:0000256" key="1">
    <source>
        <dbReference type="SAM" id="MobiDB-lite"/>
    </source>
</evidence>
<dbReference type="Proteomes" id="UP000007431">
    <property type="component" value="Unassembled WGS sequence"/>
</dbReference>
<keyword evidence="3" id="KW-1185">Reference proteome</keyword>
<feature type="region of interest" description="Disordered" evidence="1">
    <location>
        <begin position="1"/>
        <end position="28"/>
    </location>
</feature>
<evidence type="ECO:0000313" key="3">
    <source>
        <dbReference type="Proteomes" id="UP000007431"/>
    </source>
</evidence>
<sequence>MWGLVRGRDPRWSPAFTPTPAGLSPQAVTTPTAARRFIKFDTPSTRGTRGMPSVAETSRRLKGWCDREAKVLTAAPANKRSAVAVSYTTSRERYPGRQRTERQGTLETARRVEWDERAARSGGEDVQREVIMGEGHGPMRDVSTIARFEGHGAIASMSAGSEQGRAARPATMEVVTWRREDPGWCEPGATNGGAHRHSAGHVRCVRTSHDIETGNGPPRCDNGEGDDDRTIRGEMGKGGAKSATENMFVCAGSMGDQREPAATWPSAASSKRAMTTRPWAGQNNGRDGVRFFRPA</sequence>
<dbReference type="RefSeq" id="XP_003030417.1">
    <property type="nucleotide sequence ID" value="XM_003030371.1"/>
</dbReference>
<name>D8Q8P7_SCHCM</name>
<accession>D8Q8P7</accession>
<organism evidence="3">
    <name type="scientific">Schizophyllum commune (strain H4-8 / FGSC 9210)</name>
    <name type="common">Split gill fungus</name>
    <dbReference type="NCBI Taxonomy" id="578458"/>
    <lineage>
        <taxon>Eukaryota</taxon>
        <taxon>Fungi</taxon>
        <taxon>Dikarya</taxon>
        <taxon>Basidiomycota</taxon>
        <taxon>Agaricomycotina</taxon>
        <taxon>Agaricomycetes</taxon>
        <taxon>Agaricomycetidae</taxon>
        <taxon>Agaricales</taxon>
        <taxon>Schizophyllaceae</taxon>
        <taxon>Schizophyllum</taxon>
    </lineage>
</organism>
<gene>
    <name evidence="2" type="ORF">SCHCODRAFT_235807</name>
</gene>
<protein>
    <submittedName>
        <fullName evidence="2">Uncharacterized protein</fullName>
    </submittedName>
</protein>
<dbReference type="OrthoDB" id="10314702at2759"/>
<dbReference type="EMBL" id="GL377308">
    <property type="protein sequence ID" value="EFI95514.1"/>
    <property type="molecule type" value="Genomic_DNA"/>
</dbReference>
<evidence type="ECO:0000313" key="2">
    <source>
        <dbReference type="EMBL" id="EFI95514.1"/>
    </source>
</evidence>
<dbReference type="AlphaFoldDB" id="D8Q8P7"/>
<dbReference type="VEuPathDB" id="FungiDB:SCHCODRAFT_02508503"/>